<proteinExistence type="predicted"/>
<evidence type="ECO:0000313" key="3">
    <source>
        <dbReference type="Proteomes" id="UP000238322"/>
    </source>
</evidence>
<name>A0A2S8FZX5_9BACT</name>
<organism evidence="2 3">
    <name type="scientific">Blastopirellula marina</name>
    <dbReference type="NCBI Taxonomy" id="124"/>
    <lineage>
        <taxon>Bacteria</taxon>
        <taxon>Pseudomonadati</taxon>
        <taxon>Planctomycetota</taxon>
        <taxon>Planctomycetia</taxon>
        <taxon>Pirellulales</taxon>
        <taxon>Pirellulaceae</taxon>
        <taxon>Blastopirellula</taxon>
    </lineage>
</organism>
<dbReference type="Pfam" id="PF04307">
    <property type="entry name" value="YdjM"/>
    <property type="match status" value="1"/>
</dbReference>
<keyword evidence="1" id="KW-0812">Transmembrane</keyword>
<dbReference type="AlphaFoldDB" id="A0A2S8FZX5"/>
<dbReference type="Proteomes" id="UP000238322">
    <property type="component" value="Unassembled WGS sequence"/>
</dbReference>
<comment type="caution">
    <text evidence="2">The sequence shown here is derived from an EMBL/GenBank/DDBJ whole genome shotgun (WGS) entry which is preliminary data.</text>
</comment>
<dbReference type="RefSeq" id="WP_105328820.1">
    <property type="nucleotide sequence ID" value="NZ_PUHY01000005.1"/>
</dbReference>
<dbReference type="PANTHER" id="PTHR40031:SF1">
    <property type="entry name" value="MEMBRANE-BOUND METAL-DEPENDENT HYDROLASE"/>
    <property type="match status" value="1"/>
</dbReference>
<evidence type="ECO:0008006" key="4">
    <source>
        <dbReference type="Google" id="ProtNLM"/>
    </source>
</evidence>
<feature type="transmembrane region" description="Helical" evidence="1">
    <location>
        <begin position="81"/>
        <end position="100"/>
    </location>
</feature>
<feature type="transmembrane region" description="Helical" evidence="1">
    <location>
        <begin position="149"/>
        <end position="167"/>
    </location>
</feature>
<gene>
    <name evidence="2" type="ORF">C5Y83_06395</name>
</gene>
<keyword evidence="1" id="KW-1133">Transmembrane helix</keyword>
<reference evidence="2 3" key="1">
    <citation type="submission" date="2018-02" db="EMBL/GenBank/DDBJ databases">
        <title>Comparative genomes isolates from brazilian mangrove.</title>
        <authorList>
            <person name="Araujo J.E."/>
            <person name="Taketani R.G."/>
            <person name="Silva M.C.P."/>
            <person name="Loureco M.V."/>
            <person name="Andreote F.D."/>
        </authorList>
    </citation>
    <scope>NUCLEOTIDE SEQUENCE [LARGE SCALE GENOMIC DNA]</scope>
    <source>
        <strain evidence="2 3">Hex-1 MGV</strain>
    </source>
</reference>
<dbReference type="EMBL" id="PUHY01000005">
    <property type="protein sequence ID" value="PQO37571.1"/>
    <property type="molecule type" value="Genomic_DNA"/>
</dbReference>
<feature type="transmembrane region" description="Helical" evidence="1">
    <location>
        <begin position="121"/>
        <end position="143"/>
    </location>
</feature>
<dbReference type="InterPro" id="IPR053170">
    <property type="entry name" value="Transcription_regulator"/>
</dbReference>
<accession>A0A2S8FZX5</accession>
<evidence type="ECO:0000313" key="2">
    <source>
        <dbReference type="EMBL" id="PQO37571.1"/>
    </source>
</evidence>
<dbReference type="PANTHER" id="PTHR40031">
    <property type="entry name" value="HYPOTHETICAL MEMBRANE SPANNING PROTEIN"/>
    <property type="match status" value="1"/>
</dbReference>
<sequence length="304" mass="33558">MDIVTHALIGATAAAGWLPSQPELACGVVLGNVVPDLDAFSRLGGKQAFIRCHQTYTHSLAAMAAVLLVSVGLHFVSGPVWSMFVLGLAIGMVMHVGLDLTNSYGVQWAWPISRRRVALDWIFFIDLPALILTIAALGLIGMFGQDMAMLPWVSGIYVGLLFVYVAMRSLIARRAQRLAKESDEAAERTAVIPTTWLPWMFLVCRDLENASETFALNAITGQQSQARTVATFDAELPAAVSELIEWQAMRALSPYYRAVEQKQSSDEQAIVVRDLRIRNFDTRFGTLTCRLDAEGQIIDKQWEV</sequence>
<keyword evidence="1" id="KW-0472">Membrane</keyword>
<evidence type="ECO:0000256" key="1">
    <source>
        <dbReference type="SAM" id="Phobius"/>
    </source>
</evidence>
<dbReference type="OrthoDB" id="245523at2"/>
<protein>
    <recommendedName>
        <fullName evidence="4">Metal-dependent hydrolase</fullName>
    </recommendedName>
</protein>
<dbReference type="InterPro" id="IPR007404">
    <property type="entry name" value="YdjM-like"/>
</dbReference>
<feature type="transmembrane region" description="Helical" evidence="1">
    <location>
        <begin position="56"/>
        <end position="75"/>
    </location>
</feature>